<dbReference type="PANTHER" id="PTHR47357">
    <property type="entry name" value="COP1-INTERACTIVE PROTEIN 1"/>
    <property type="match status" value="1"/>
</dbReference>
<feature type="compositionally biased region" description="Basic and acidic residues" evidence="2">
    <location>
        <begin position="293"/>
        <end position="310"/>
    </location>
</feature>
<gene>
    <name evidence="3" type="ORF">TSOC_000854</name>
</gene>
<evidence type="ECO:0000256" key="2">
    <source>
        <dbReference type="SAM" id="MobiDB-lite"/>
    </source>
</evidence>
<evidence type="ECO:0000313" key="3">
    <source>
        <dbReference type="EMBL" id="PNH12227.1"/>
    </source>
</evidence>
<accession>A0A2J8AI91</accession>
<feature type="compositionally biased region" description="Basic and acidic residues" evidence="2">
    <location>
        <begin position="268"/>
        <end position="280"/>
    </location>
</feature>
<name>A0A2J8AI91_9CHLO</name>
<evidence type="ECO:0000313" key="4">
    <source>
        <dbReference type="Proteomes" id="UP000236333"/>
    </source>
</evidence>
<dbReference type="GO" id="GO:0005856">
    <property type="term" value="C:cytoskeleton"/>
    <property type="evidence" value="ECO:0007669"/>
    <property type="project" value="TreeGrafter"/>
</dbReference>
<keyword evidence="4" id="KW-1185">Reference proteome</keyword>
<feature type="region of interest" description="Disordered" evidence="2">
    <location>
        <begin position="268"/>
        <end position="310"/>
    </location>
</feature>
<sequence length="708" mass="75754">MQGGTGGEQRVAEQQAAEDRQFEEQLPVPAEFRADVLELHREVRALERQQASMRRTIEQQQEVMRDKEVLLRNLEGQLKSAKAELAAAASTKPDLAAEQSAAERAALLSERSSLSVRLAAVEASLASSREEAAALRRLQLELQSRHPEVTRALEAAVGREQAMQEERNRKALELLMGKDGRIKELEAQVEALQRGSQQLQARATDLHGRLQEAEAQVVNALREKEALVDTARSDRQQAQLLIAELESRLAAGSGLGMEAAAARERAAAAEQRATDAERRAAAAVARAAAAESDADRRTGGHRQDAQHRDEQLDSALAVAEVSELEAKISGLAAELTRSRAAAAAGTSSSTATSAARSAPRGSATNPQRTQSSAASAAPPSAAAPPLSAGSTATSRQGGASHDGVLDLLARGSSPQRHPQLEALHRSVAGSVQEHERLRQELGAANARLSARISDLVLAEQVARAEVDAARSKLGQLQELNSAQTLVMQQRLQILTEHLSATQPEVRSAKEEGSLRIRGLEESVSRLGARGGEAAQALARSASAADAAVRRESRLRSELGLAQQAAQRANTQAAELRDAKASCELSVSRLQQQLADRAKELDSAIGRLAACERDVASYEEAAARKAMEVHGATAREATLLSRRASEAQRNADEADSKAREATAQAASLRAELVESRAKLDALAAELRRSNDKAREDKRAAEEALRQAKW</sequence>
<feature type="compositionally biased region" description="Low complexity" evidence="2">
    <location>
        <begin position="281"/>
        <end position="291"/>
    </location>
</feature>
<feature type="region of interest" description="Disordered" evidence="2">
    <location>
        <begin position="1"/>
        <end position="27"/>
    </location>
</feature>
<comment type="caution">
    <text evidence="3">The sequence shown here is derived from an EMBL/GenBank/DDBJ whole genome shotgun (WGS) entry which is preliminary data.</text>
</comment>
<keyword evidence="1" id="KW-0175">Coiled coil</keyword>
<reference evidence="3 4" key="1">
    <citation type="journal article" date="2017" name="Mol. Biol. Evol.">
        <title>The 4-celled Tetrabaena socialis nuclear genome reveals the essential components for genetic control of cell number at the origin of multicellularity in the volvocine lineage.</title>
        <authorList>
            <person name="Featherston J."/>
            <person name="Arakaki Y."/>
            <person name="Hanschen E.R."/>
            <person name="Ferris P.J."/>
            <person name="Michod R.E."/>
            <person name="Olson B.J.S.C."/>
            <person name="Nozaki H."/>
            <person name="Durand P.M."/>
        </authorList>
    </citation>
    <scope>NUCLEOTIDE SEQUENCE [LARGE SCALE GENOMIC DNA]</scope>
    <source>
        <strain evidence="3 4">NIES-571</strain>
    </source>
</reference>
<protein>
    <submittedName>
        <fullName evidence="3">Uncharacterized protein</fullName>
    </submittedName>
</protein>
<feature type="compositionally biased region" description="Basic and acidic residues" evidence="2">
    <location>
        <begin position="642"/>
        <end position="659"/>
    </location>
</feature>
<dbReference type="AlphaFoldDB" id="A0A2J8AI91"/>
<organism evidence="3 4">
    <name type="scientific">Tetrabaena socialis</name>
    <dbReference type="NCBI Taxonomy" id="47790"/>
    <lineage>
        <taxon>Eukaryota</taxon>
        <taxon>Viridiplantae</taxon>
        <taxon>Chlorophyta</taxon>
        <taxon>core chlorophytes</taxon>
        <taxon>Chlorophyceae</taxon>
        <taxon>CS clade</taxon>
        <taxon>Chlamydomonadales</taxon>
        <taxon>Tetrabaenaceae</taxon>
        <taxon>Tetrabaena</taxon>
    </lineage>
</organism>
<dbReference type="PANTHER" id="PTHR47357:SF1">
    <property type="entry name" value="SPINDLE POLE BODY COMPONENT 110"/>
    <property type="match status" value="1"/>
</dbReference>
<feature type="region of interest" description="Disordered" evidence="2">
    <location>
        <begin position="343"/>
        <end position="401"/>
    </location>
</feature>
<evidence type="ECO:0000256" key="1">
    <source>
        <dbReference type="SAM" id="Coils"/>
    </source>
</evidence>
<dbReference type="GO" id="GO:0005200">
    <property type="term" value="F:structural constituent of cytoskeleton"/>
    <property type="evidence" value="ECO:0007669"/>
    <property type="project" value="TreeGrafter"/>
</dbReference>
<proteinExistence type="predicted"/>
<feature type="compositionally biased region" description="Low complexity" evidence="2">
    <location>
        <begin position="371"/>
        <end position="394"/>
    </location>
</feature>
<feature type="region of interest" description="Disordered" evidence="2">
    <location>
        <begin position="685"/>
        <end position="708"/>
    </location>
</feature>
<dbReference type="Proteomes" id="UP000236333">
    <property type="component" value="Unassembled WGS sequence"/>
</dbReference>
<dbReference type="EMBL" id="PGGS01000012">
    <property type="protein sequence ID" value="PNH12227.1"/>
    <property type="molecule type" value="Genomic_DNA"/>
</dbReference>
<feature type="compositionally biased region" description="Low complexity" evidence="2">
    <location>
        <begin position="343"/>
        <end position="364"/>
    </location>
</feature>
<feature type="coiled-coil region" evidence="1">
    <location>
        <begin position="36"/>
        <end position="91"/>
    </location>
</feature>
<feature type="region of interest" description="Disordered" evidence="2">
    <location>
        <begin position="641"/>
        <end position="666"/>
    </location>
</feature>
<dbReference type="OrthoDB" id="548052at2759"/>